<dbReference type="Gene3D" id="1.10.10.10">
    <property type="entry name" value="Winged helix-like DNA-binding domain superfamily/Winged helix DNA-binding domain"/>
    <property type="match status" value="1"/>
</dbReference>
<dbReference type="SUPFAM" id="SSF46785">
    <property type="entry name" value="Winged helix' DNA-binding domain"/>
    <property type="match status" value="1"/>
</dbReference>
<evidence type="ECO:0000259" key="5">
    <source>
        <dbReference type="PROSITE" id="PS50931"/>
    </source>
</evidence>
<dbReference type="InterPro" id="IPR005119">
    <property type="entry name" value="LysR_subst-bd"/>
</dbReference>
<proteinExistence type="inferred from homology"/>
<dbReference type="FunFam" id="1.10.10.10:FF:000001">
    <property type="entry name" value="LysR family transcriptional regulator"/>
    <property type="match status" value="1"/>
</dbReference>
<keyword evidence="2" id="KW-0805">Transcription regulation</keyword>
<protein>
    <submittedName>
        <fullName evidence="6">LysR family transcriptional regulator</fullName>
    </submittedName>
</protein>
<evidence type="ECO:0000256" key="3">
    <source>
        <dbReference type="ARBA" id="ARBA00023125"/>
    </source>
</evidence>
<dbReference type="InterPro" id="IPR036388">
    <property type="entry name" value="WH-like_DNA-bd_sf"/>
</dbReference>
<organism evidence="6 7">
    <name type="scientific">Megasphaera elsdenii</name>
    <dbReference type="NCBI Taxonomy" id="907"/>
    <lineage>
        <taxon>Bacteria</taxon>
        <taxon>Bacillati</taxon>
        <taxon>Bacillota</taxon>
        <taxon>Negativicutes</taxon>
        <taxon>Veillonellales</taxon>
        <taxon>Veillonellaceae</taxon>
        <taxon>Megasphaera</taxon>
    </lineage>
</organism>
<comment type="similarity">
    <text evidence="1">Belongs to the LysR transcriptional regulatory family.</text>
</comment>
<dbReference type="InterPro" id="IPR036390">
    <property type="entry name" value="WH_DNA-bd_sf"/>
</dbReference>
<dbReference type="OrthoDB" id="1624015at2"/>
<keyword evidence="3" id="KW-0238">DNA-binding</keyword>
<evidence type="ECO:0000256" key="1">
    <source>
        <dbReference type="ARBA" id="ARBA00009437"/>
    </source>
</evidence>
<evidence type="ECO:0000313" key="6">
    <source>
        <dbReference type="EMBL" id="AVO26257.1"/>
    </source>
</evidence>
<reference evidence="6 7" key="1">
    <citation type="journal article" date="2018" name="Genome Announc.">
        <title>Complete genomes of two Megasphaera elsdenii strains, NCIMB 702410 and ATCC 25940.</title>
        <authorList>
            <person name="Hatmaker E.A."/>
            <person name="O'Dell K."/>
            <person name="Riley L.A."/>
            <person name="Klingeman D.M."/>
            <person name="Guss A.M."/>
        </authorList>
    </citation>
    <scope>NUCLEOTIDE SEQUENCE [LARGE SCALE GENOMIC DNA]</scope>
    <source>
        <strain evidence="6 7">NCIMB702410</strain>
    </source>
</reference>
<dbReference type="PRINTS" id="PR00039">
    <property type="entry name" value="HTHLYSR"/>
</dbReference>
<accession>A0A2S0M499</accession>
<dbReference type="Pfam" id="PF00126">
    <property type="entry name" value="HTH_1"/>
    <property type="match status" value="1"/>
</dbReference>
<dbReference type="PROSITE" id="PS50931">
    <property type="entry name" value="HTH_LYSR"/>
    <property type="match status" value="1"/>
</dbReference>
<dbReference type="SUPFAM" id="SSF53850">
    <property type="entry name" value="Periplasmic binding protein-like II"/>
    <property type="match status" value="1"/>
</dbReference>
<dbReference type="InterPro" id="IPR000847">
    <property type="entry name" value="LysR_HTH_N"/>
</dbReference>
<dbReference type="EMBL" id="CP027569">
    <property type="protein sequence ID" value="AVO26257.1"/>
    <property type="molecule type" value="Genomic_DNA"/>
</dbReference>
<evidence type="ECO:0000256" key="2">
    <source>
        <dbReference type="ARBA" id="ARBA00023015"/>
    </source>
</evidence>
<name>A0A2S0M499_MEGEL</name>
<gene>
    <name evidence="6" type="ORF">C6Y28_00660</name>
</gene>
<dbReference type="PANTHER" id="PTHR30126:SF39">
    <property type="entry name" value="HTH-TYPE TRANSCRIPTIONAL REGULATOR CYSL"/>
    <property type="match status" value="1"/>
</dbReference>
<dbReference type="Gene3D" id="3.40.190.290">
    <property type="match status" value="1"/>
</dbReference>
<dbReference type="GO" id="GO:0003700">
    <property type="term" value="F:DNA-binding transcription factor activity"/>
    <property type="evidence" value="ECO:0007669"/>
    <property type="project" value="InterPro"/>
</dbReference>
<evidence type="ECO:0000313" key="7">
    <source>
        <dbReference type="Proteomes" id="UP000238358"/>
    </source>
</evidence>
<dbReference type="AlphaFoldDB" id="A0A2S0M499"/>
<dbReference type="RefSeq" id="WP_027894850.1">
    <property type="nucleotide sequence ID" value="NZ_CAMDYL010000013.1"/>
</dbReference>
<keyword evidence="4" id="KW-0804">Transcription</keyword>
<dbReference type="PANTHER" id="PTHR30126">
    <property type="entry name" value="HTH-TYPE TRANSCRIPTIONAL REGULATOR"/>
    <property type="match status" value="1"/>
</dbReference>
<dbReference type="GO" id="GO:0000976">
    <property type="term" value="F:transcription cis-regulatory region binding"/>
    <property type="evidence" value="ECO:0007669"/>
    <property type="project" value="TreeGrafter"/>
</dbReference>
<evidence type="ECO:0000256" key="4">
    <source>
        <dbReference type="ARBA" id="ARBA00023163"/>
    </source>
</evidence>
<sequence>MTLRHFRIFLAVCERLSMTEAARQLHISQPSVTQAIHEMEDHYGILLFERLGRHIYLTAAGENLKQYAYQILSLCQQAEDSLTAMQRSLPIRLGASITIGDIFLVELLTYCRRTRPDWSILSAIHNTEELEQFLIEDKLDLALVEGRVQSPYLVSRPILTDYLTLIASPDSEWSRKAITAPQDLDGLPVFVREQGSGTRDLFERVLEAHHLTCQVVGVYNNSEAIKKAVMANLGLAVLSRRLVQDEIKTGRLVELPLPDLEFKRHFRLVHHKNKYLTQPMQDLISICCHSEEWL</sequence>
<dbReference type="Proteomes" id="UP000238358">
    <property type="component" value="Chromosome"/>
</dbReference>
<feature type="domain" description="HTH lysR-type" evidence="5">
    <location>
        <begin position="1"/>
        <end position="58"/>
    </location>
</feature>
<dbReference type="Pfam" id="PF03466">
    <property type="entry name" value="LysR_substrate"/>
    <property type="match status" value="1"/>
</dbReference>